<protein>
    <recommendedName>
        <fullName evidence="2">Anti-sigma factor antagonist</fullName>
    </recommendedName>
</protein>
<accession>A0A0N9HXE2</accession>
<evidence type="ECO:0000259" key="3">
    <source>
        <dbReference type="PROSITE" id="PS50801"/>
    </source>
</evidence>
<dbReference type="GO" id="GO:0043856">
    <property type="term" value="F:anti-sigma factor antagonist activity"/>
    <property type="evidence" value="ECO:0007669"/>
    <property type="project" value="InterPro"/>
</dbReference>
<dbReference type="SUPFAM" id="SSF52091">
    <property type="entry name" value="SpoIIaa-like"/>
    <property type="match status" value="1"/>
</dbReference>
<evidence type="ECO:0000256" key="1">
    <source>
        <dbReference type="ARBA" id="ARBA00009013"/>
    </source>
</evidence>
<dbReference type="InterPro" id="IPR002645">
    <property type="entry name" value="STAS_dom"/>
</dbReference>
<reference evidence="4 5" key="1">
    <citation type="submission" date="2015-07" db="EMBL/GenBank/DDBJ databases">
        <title>Genome sequencing of Kibdelosporangium phytohabitans.</title>
        <authorList>
            <person name="Qin S."/>
            <person name="Xing K."/>
        </authorList>
    </citation>
    <scope>NUCLEOTIDE SEQUENCE [LARGE SCALE GENOMIC DNA]</scope>
    <source>
        <strain evidence="4 5">KLBMP1111</strain>
    </source>
</reference>
<dbReference type="Pfam" id="PF01740">
    <property type="entry name" value="STAS"/>
    <property type="match status" value="1"/>
</dbReference>
<sequence length="117" mass="12400">MTHEAAPGLRWTVETGAQWTVVHLAGEIDMATQPDFDGALDEAAGTGSALVIVDLSAITFLASIGLRSLVRANRDVEQAGRAMRVVDGSSAVTRVMEISGLDQLLSIYHTVDHARLG</sequence>
<dbReference type="NCBIfam" id="TIGR00377">
    <property type="entry name" value="ant_ant_sig"/>
    <property type="match status" value="1"/>
</dbReference>
<dbReference type="PROSITE" id="PS50801">
    <property type="entry name" value="STAS"/>
    <property type="match status" value="1"/>
</dbReference>
<dbReference type="AlphaFoldDB" id="A0A0N9HXE2"/>
<keyword evidence="5" id="KW-1185">Reference proteome</keyword>
<evidence type="ECO:0000256" key="2">
    <source>
        <dbReference type="RuleBase" id="RU003749"/>
    </source>
</evidence>
<dbReference type="Proteomes" id="UP000063699">
    <property type="component" value="Chromosome"/>
</dbReference>
<feature type="domain" description="STAS" evidence="3">
    <location>
        <begin position="21"/>
        <end position="117"/>
    </location>
</feature>
<dbReference type="STRING" id="860235.AOZ06_26700"/>
<dbReference type="KEGG" id="kphy:AOZ06_26700"/>
<organism evidence="4 5">
    <name type="scientific">Kibdelosporangium phytohabitans</name>
    <dbReference type="NCBI Taxonomy" id="860235"/>
    <lineage>
        <taxon>Bacteria</taxon>
        <taxon>Bacillati</taxon>
        <taxon>Actinomycetota</taxon>
        <taxon>Actinomycetes</taxon>
        <taxon>Pseudonocardiales</taxon>
        <taxon>Pseudonocardiaceae</taxon>
        <taxon>Kibdelosporangium</taxon>
    </lineage>
</organism>
<evidence type="ECO:0000313" key="5">
    <source>
        <dbReference type="Proteomes" id="UP000063699"/>
    </source>
</evidence>
<dbReference type="RefSeq" id="WP_054291914.1">
    <property type="nucleotide sequence ID" value="NZ_CP012752.1"/>
</dbReference>
<comment type="similarity">
    <text evidence="1 2">Belongs to the anti-sigma-factor antagonist family.</text>
</comment>
<dbReference type="PANTHER" id="PTHR33495:SF2">
    <property type="entry name" value="ANTI-SIGMA FACTOR ANTAGONIST TM_1081-RELATED"/>
    <property type="match status" value="1"/>
</dbReference>
<dbReference type="EMBL" id="CP012752">
    <property type="protein sequence ID" value="ALG10010.1"/>
    <property type="molecule type" value="Genomic_DNA"/>
</dbReference>
<dbReference type="CDD" id="cd07043">
    <property type="entry name" value="STAS_anti-anti-sigma_factors"/>
    <property type="match status" value="1"/>
</dbReference>
<dbReference type="Gene3D" id="3.30.750.24">
    <property type="entry name" value="STAS domain"/>
    <property type="match status" value="1"/>
</dbReference>
<evidence type="ECO:0000313" key="4">
    <source>
        <dbReference type="EMBL" id="ALG10010.1"/>
    </source>
</evidence>
<dbReference type="PANTHER" id="PTHR33495">
    <property type="entry name" value="ANTI-SIGMA FACTOR ANTAGONIST TM_1081-RELATED-RELATED"/>
    <property type="match status" value="1"/>
</dbReference>
<name>A0A0N9HXE2_9PSEU</name>
<gene>
    <name evidence="4" type="ORF">AOZ06_26700</name>
</gene>
<dbReference type="InterPro" id="IPR036513">
    <property type="entry name" value="STAS_dom_sf"/>
</dbReference>
<proteinExistence type="inferred from homology"/>
<dbReference type="InterPro" id="IPR003658">
    <property type="entry name" value="Anti-sigma_ant"/>
</dbReference>